<dbReference type="KEGG" id="aara:120905809"/>
<dbReference type="AlphaFoldDB" id="A0A182HIF5"/>
<keyword evidence="2" id="KW-0732">Signal</keyword>
<name>A0A182HIF5_ANOAR</name>
<evidence type="ECO:0000313" key="3">
    <source>
        <dbReference type="EnsemblMetazoa" id="AARA001015-PA"/>
    </source>
</evidence>
<feature type="region of interest" description="Disordered" evidence="1">
    <location>
        <begin position="28"/>
        <end position="57"/>
    </location>
</feature>
<proteinExistence type="predicted"/>
<feature type="signal peptide" evidence="2">
    <location>
        <begin position="1"/>
        <end position="30"/>
    </location>
</feature>
<reference evidence="3" key="1">
    <citation type="submission" date="2022-08" db="UniProtKB">
        <authorList>
            <consortium name="EnsemblMetazoa"/>
        </authorList>
    </citation>
    <scope>IDENTIFICATION</scope>
    <source>
        <strain evidence="3">Dongola</strain>
    </source>
</reference>
<evidence type="ECO:0000313" key="4">
    <source>
        <dbReference type="Proteomes" id="UP000075840"/>
    </source>
</evidence>
<dbReference type="GeneID" id="120905809"/>
<feature type="chain" id="PRO_5043713781" description="Secreted protein" evidence="2">
    <location>
        <begin position="31"/>
        <end position="78"/>
    </location>
</feature>
<dbReference type="RefSeq" id="XP_040172914.1">
    <property type="nucleotide sequence ID" value="XM_040316980.1"/>
</dbReference>
<dbReference type="VEuPathDB" id="VectorBase:AARA001015"/>
<accession>A0A182HIF5</accession>
<dbReference type="EMBL" id="APCN01003954">
    <property type="status" value="NOT_ANNOTATED_CDS"/>
    <property type="molecule type" value="Genomic_DNA"/>
</dbReference>
<keyword evidence="4" id="KW-1185">Reference proteome</keyword>
<evidence type="ECO:0000256" key="1">
    <source>
        <dbReference type="SAM" id="MobiDB-lite"/>
    </source>
</evidence>
<protein>
    <recommendedName>
        <fullName evidence="5">Secreted protein</fullName>
    </recommendedName>
</protein>
<dbReference type="VEuPathDB" id="VectorBase:AARA21_005302"/>
<evidence type="ECO:0008006" key="5">
    <source>
        <dbReference type="Google" id="ProtNLM"/>
    </source>
</evidence>
<sequence>MKFYSVGKLVQVLLVMVVCCMLLCTAPTGADPLPGRDRHTIANKSKDKKASAPRHSLGTGARMALTGGGVLGGVLTNM</sequence>
<feature type="compositionally biased region" description="Basic and acidic residues" evidence="1">
    <location>
        <begin position="34"/>
        <end position="50"/>
    </location>
</feature>
<dbReference type="EnsemblMetazoa" id="AARA001015-RA">
    <property type="protein sequence ID" value="AARA001015-PA"/>
    <property type="gene ID" value="AARA001015"/>
</dbReference>
<organism evidence="3 4">
    <name type="scientific">Anopheles arabiensis</name>
    <name type="common">Mosquito</name>
    <dbReference type="NCBI Taxonomy" id="7173"/>
    <lineage>
        <taxon>Eukaryota</taxon>
        <taxon>Metazoa</taxon>
        <taxon>Ecdysozoa</taxon>
        <taxon>Arthropoda</taxon>
        <taxon>Hexapoda</taxon>
        <taxon>Insecta</taxon>
        <taxon>Pterygota</taxon>
        <taxon>Neoptera</taxon>
        <taxon>Endopterygota</taxon>
        <taxon>Diptera</taxon>
        <taxon>Nematocera</taxon>
        <taxon>Culicoidea</taxon>
        <taxon>Culicidae</taxon>
        <taxon>Anophelinae</taxon>
        <taxon>Anopheles</taxon>
    </lineage>
</organism>
<evidence type="ECO:0000256" key="2">
    <source>
        <dbReference type="SAM" id="SignalP"/>
    </source>
</evidence>
<dbReference type="Proteomes" id="UP000075840">
    <property type="component" value="Unassembled WGS sequence"/>
</dbReference>